<name>A0A1G7AU01_9RHOB</name>
<keyword evidence="1" id="KW-0808">Transferase</keyword>
<dbReference type="InterPro" id="IPR027597">
    <property type="entry name" value="HprK-rel_B"/>
</dbReference>
<accession>A0A1G7AU01</accession>
<organism evidence="1 2">
    <name type="scientific">Salipiger thiooxidans</name>
    <dbReference type="NCBI Taxonomy" id="282683"/>
    <lineage>
        <taxon>Bacteria</taxon>
        <taxon>Pseudomonadati</taxon>
        <taxon>Pseudomonadota</taxon>
        <taxon>Alphaproteobacteria</taxon>
        <taxon>Rhodobacterales</taxon>
        <taxon>Roseobacteraceae</taxon>
        <taxon>Salipiger</taxon>
    </lineage>
</organism>
<gene>
    <name evidence="1" type="ORF">SAMN04488105_101379</name>
</gene>
<dbReference type="SUPFAM" id="SSF53795">
    <property type="entry name" value="PEP carboxykinase-like"/>
    <property type="match status" value="1"/>
</dbReference>
<dbReference type="AlphaFoldDB" id="A0A1G7AU01"/>
<sequence length="362" mass="38482">MSVARDILAGLDLAPARAAEPFHLAVGRIGITVHAPTSLRAELVSYFADVLTDVLTDVPGGIVVDLLPGQALTAEPAWTDWLREGGKSGRKDAICDLDDGRLVRKVRSGVTFLQAPGVAVAFGPLGDNVSTVINFINTQILSACLREGWQLCHAAAVTGQGRTLAISGLSGGGKSTSMLRMMDIDGTAFVSNDRVLVKGGAPAQAQGIPKQPRINPGTILGNPRLHGLIAPERRAELLAMPADALWSLEEKHDLIVSEIYGSGRVQYAAPLTDFWVLNWQRDAAGPTRVTEVTLDDRPDLLAAIMKSPGPFYQRPDGSFEPNGAAPVPGPYLEALRGVRVSEVSGRVDFDVLAAEGRRIFDG</sequence>
<dbReference type="EMBL" id="FNAV01000001">
    <property type="protein sequence ID" value="SDE18348.1"/>
    <property type="molecule type" value="Genomic_DNA"/>
</dbReference>
<dbReference type="OrthoDB" id="5443147at2"/>
<protein>
    <submittedName>
        <fullName evidence="1">HprK-related kinase B</fullName>
    </submittedName>
</protein>
<dbReference type="GO" id="GO:0016301">
    <property type="term" value="F:kinase activity"/>
    <property type="evidence" value="ECO:0007669"/>
    <property type="project" value="UniProtKB-KW"/>
</dbReference>
<dbReference type="InterPro" id="IPR027417">
    <property type="entry name" value="P-loop_NTPase"/>
</dbReference>
<dbReference type="RefSeq" id="WP_089954689.1">
    <property type="nucleotide sequence ID" value="NZ_FNAV01000001.1"/>
</dbReference>
<evidence type="ECO:0000313" key="2">
    <source>
        <dbReference type="Proteomes" id="UP000198994"/>
    </source>
</evidence>
<dbReference type="Proteomes" id="UP000198994">
    <property type="component" value="Unassembled WGS sequence"/>
</dbReference>
<dbReference type="Gene3D" id="3.40.50.300">
    <property type="entry name" value="P-loop containing nucleotide triphosphate hydrolases"/>
    <property type="match status" value="1"/>
</dbReference>
<keyword evidence="1" id="KW-0418">Kinase</keyword>
<dbReference type="STRING" id="282683.SAMN04488105_101379"/>
<dbReference type="NCBIfam" id="TIGR04355">
    <property type="entry name" value="HprK_rel_B"/>
    <property type="match status" value="1"/>
</dbReference>
<keyword evidence="2" id="KW-1185">Reference proteome</keyword>
<evidence type="ECO:0000313" key="1">
    <source>
        <dbReference type="EMBL" id="SDE18348.1"/>
    </source>
</evidence>
<reference evidence="2" key="1">
    <citation type="submission" date="2016-10" db="EMBL/GenBank/DDBJ databases">
        <authorList>
            <person name="Varghese N."/>
            <person name="Submissions S."/>
        </authorList>
    </citation>
    <scope>NUCLEOTIDE SEQUENCE [LARGE SCALE GENOMIC DNA]</scope>
    <source>
        <strain evidence="2">DSM 10146</strain>
    </source>
</reference>
<proteinExistence type="predicted"/>